<accession>V4TD73</accession>
<dbReference type="KEGG" id="cic:CICLE_v10033248mg"/>
<keyword evidence="2" id="KW-1185">Reference proteome</keyword>
<dbReference type="Gramene" id="ESR51212">
    <property type="protein sequence ID" value="ESR51212"/>
    <property type="gene ID" value="CICLE_v10033248mg"/>
</dbReference>
<protein>
    <submittedName>
        <fullName evidence="1">Uncharacterized protein</fullName>
    </submittedName>
</protein>
<evidence type="ECO:0000313" key="1">
    <source>
        <dbReference type="EMBL" id="ESR51212.1"/>
    </source>
</evidence>
<dbReference type="EMBL" id="KI536726">
    <property type="protein sequence ID" value="ESR51212.1"/>
    <property type="molecule type" value="Genomic_DNA"/>
</dbReference>
<sequence length="73" mass="8319">MTGARKSSPLISGPCCSGPSLCWRLFPRVIPVSPRVHRTQKLQREWKTTGHWRAWSCIWATFNPVKILSVNIS</sequence>
<name>V4TD73_CITCL</name>
<dbReference type="InParanoid" id="V4TD73"/>
<gene>
    <name evidence="1" type="ORF">CICLE_v10033248mg</name>
</gene>
<dbReference type="Proteomes" id="UP000030687">
    <property type="component" value="Unassembled WGS sequence"/>
</dbReference>
<organism evidence="1 2">
    <name type="scientific">Citrus clementina</name>
    <name type="common">Clementine</name>
    <name type="synonym">Citrus deliciosa x Citrus sinensis</name>
    <dbReference type="NCBI Taxonomy" id="85681"/>
    <lineage>
        <taxon>Eukaryota</taxon>
        <taxon>Viridiplantae</taxon>
        <taxon>Streptophyta</taxon>
        <taxon>Embryophyta</taxon>
        <taxon>Tracheophyta</taxon>
        <taxon>Spermatophyta</taxon>
        <taxon>Magnoliopsida</taxon>
        <taxon>eudicotyledons</taxon>
        <taxon>Gunneridae</taxon>
        <taxon>Pentapetalae</taxon>
        <taxon>rosids</taxon>
        <taxon>malvids</taxon>
        <taxon>Sapindales</taxon>
        <taxon>Rutaceae</taxon>
        <taxon>Aurantioideae</taxon>
        <taxon>Citrus</taxon>
    </lineage>
</organism>
<reference evidence="1 2" key="1">
    <citation type="submission" date="2013-10" db="EMBL/GenBank/DDBJ databases">
        <authorList>
            <consortium name="International Citrus Genome Consortium"/>
            <person name="Jenkins J."/>
            <person name="Schmutz J."/>
            <person name="Prochnik S."/>
            <person name="Rokhsar D."/>
            <person name="Gmitter F."/>
            <person name="Ollitrault P."/>
            <person name="Machado M."/>
            <person name="Talon M."/>
            <person name="Wincker P."/>
            <person name="Jaillon O."/>
            <person name="Morgante M."/>
        </authorList>
    </citation>
    <scope>NUCLEOTIDE SEQUENCE</scope>
    <source>
        <strain evidence="2">cv. Clemenules</strain>
    </source>
</reference>
<evidence type="ECO:0000313" key="2">
    <source>
        <dbReference type="Proteomes" id="UP000030687"/>
    </source>
</evidence>
<dbReference type="AlphaFoldDB" id="V4TD73"/>
<proteinExistence type="predicted"/>